<dbReference type="PANTHER" id="PTHR31616">
    <property type="entry name" value="TREHALASE"/>
    <property type="match status" value="1"/>
</dbReference>
<accession>A0ABP8LY69</accession>
<dbReference type="Pfam" id="PF00723">
    <property type="entry name" value="Glyco_hydro_15"/>
    <property type="match status" value="1"/>
</dbReference>
<dbReference type="Pfam" id="PF19291">
    <property type="entry name" value="TREH_N"/>
    <property type="match status" value="1"/>
</dbReference>
<keyword evidence="3" id="KW-0378">Hydrolase</keyword>
<dbReference type="InterPro" id="IPR045582">
    <property type="entry name" value="Trehalase-like_N"/>
</dbReference>
<dbReference type="InterPro" id="IPR012341">
    <property type="entry name" value="6hp_glycosidase-like_sf"/>
</dbReference>
<organism evidence="3 4">
    <name type="scientific">Pontibacter saemangeumensis</name>
    <dbReference type="NCBI Taxonomy" id="1084525"/>
    <lineage>
        <taxon>Bacteria</taxon>
        <taxon>Pseudomonadati</taxon>
        <taxon>Bacteroidota</taxon>
        <taxon>Cytophagia</taxon>
        <taxon>Cytophagales</taxon>
        <taxon>Hymenobacteraceae</taxon>
        <taxon>Pontibacter</taxon>
    </lineage>
</organism>
<keyword evidence="4" id="KW-1185">Reference proteome</keyword>
<dbReference type="InterPro" id="IPR011613">
    <property type="entry name" value="GH15-like"/>
</dbReference>
<evidence type="ECO:0000313" key="3">
    <source>
        <dbReference type="EMBL" id="GAA4438520.1"/>
    </source>
</evidence>
<proteinExistence type="predicted"/>
<name>A0ABP8LY69_9BACT</name>
<evidence type="ECO:0000259" key="2">
    <source>
        <dbReference type="Pfam" id="PF19291"/>
    </source>
</evidence>
<feature type="domain" description="GH15-like" evidence="1">
    <location>
        <begin position="227"/>
        <end position="593"/>
    </location>
</feature>
<dbReference type="InterPro" id="IPR008928">
    <property type="entry name" value="6-hairpin_glycosidase_sf"/>
</dbReference>
<dbReference type="Proteomes" id="UP001500552">
    <property type="component" value="Unassembled WGS sequence"/>
</dbReference>
<gene>
    <name evidence="3" type="ORF">GCM10023188_34030</name>
</gene>
<feature type="domain" description="Trehalase-like N-terminal" evidence="2">
    <location>
        <begin position="5"/>
        <end position="143"/>
    </location>
</feature>
<evidence type="ECO:0000259" key="1">
    <source>
        <dbReference type="Pfam" id="PF00723"/>
    </source>
</evidence>
<comment type="caution">
    <text evidence="3">The sequence shown here is derived from an EMBL/GenBank/DDBJ whole genome shotgun (WGS) entry which is preliminary data.</text>
</comment>
<dbReference type="Gene3D" id="1.50.10.10">
    <property type="match status" value="1"/>
</dbReference>
<reference evidence="4" key="1">
    <citation type="journal article" date="2019" name="Int. J. Syst. Evol. Microbiol.">
        <title>The Global Catalogue of Microorganisms (GCM) 10K type strain sequencing project: providing services to taxonomists for standard genome sequencing and annotation.</title>
        <authorList>
            <consortium name="The Broad Institute Genomics Platform"/>
            <consortium name="The Broad Institute Genome Sequencing Center for Infectious Disease"/>
            <person name="Wu L."/>
            <person name="Ma J."/>
        </authorList>
    </citation>
    <scope>NUCLEOTIDE SEQUENCE [LARGE SCALE GENOMIC DNA]</scope>
    <source>
        <strain evidence="4">JCM 17926</strain>
    </source>
</reference>
<dbReference type="PANTHER" id="PTHR31616:SF0">
    <property type="entry name" value="GLUCAN 1,4-ALPHA-GLUCOSIDASE"/>
    <property type="match status" value="1"/>
</dbReference>
<protein>
    <submittedName>
        <fullName evidence="3">Glycoside hydrolase family 15 protein</fullName>
    </submittedName>
</protein>
<evidence type="ECO:0000313" key="4">
    <source>
        <dbReference type="Proteomes" id="UP001500552"/>
    </source>
</evidence>
<dbReference type="SUPFAM" id="SSF48208">
    <property type="entry name" value="Six-hairpin glycosidases"/>
    <property type="match status" value="1"/>
</dbReference>
<dbReference type="GO" id="GO:0016787">
    <property type="term" value="F:hydrolase activity"/>
    <property type="evidence" value="ECO:0007669"/>
    <property type="project" value="UniProtKB-KW"/>
</dbReference>
<sequence length="613" mass="69956">MKEYCPIANYGLIGNMHTVALVSKYGSIDYLPFTRFDAPTIFTALLDKDKGGNWQIKPKHPETSFKQLYLPDTGVLVTRFFTPDGMGELTDFMPIRRKNYSCAVVRMLTVIKGSITFQMTFRPRLNYARSEHEVLQEEGALLFRSKGADNTVFRLITDQQVQVQEGDVTAECTLKQGAKASFVIEAVPQEESSFKGQELRYFTETAFQDTVMYWQTWSEQSTYQGRWREMVLRSAITLKMMTSLEFGSTIAAATFGLPEVIGGGRNWDYRFTWIRDAAFTMYAFLRLGFTEEAKHFMQWIMVRCKDMKKGSDLQLMYAVDGEAHLEEQVLDHLEGYRGSGPVRIGNAAFSQFQLDIYGELIDTIYLYNKHGGPITYDFWKDLTIFVDYVADNWHHPDHGIWEVRDEKQEFLYSKVMAWVALDRAIHIATSRSFPAPLEKWLGARNAIYKDVYENFWSEQRQAFVQYRGATVLDAAALVMPLVRMLSPAEPRWQATLKAIEENLVTDSLVYRYSTEHGATDGLGGTEGTFSICSFWYIENLSKSGQIDKARLHFEKMLGYASHLGLYSEEIGLQGELLGNFPQAFTHLALISAAVELNTRLSVKPGGEINPLYT</sequence>
<dbReference type="RefSeq" id="WP_345160738.1">
    <property type="nucleotide sequence ID" value="NZ_BAABHC010000016.1"/>
</dbReference>
<dbReference type="EMBL" id="BAABHC010000016">
    <property type="protein sequence ID" value="GAA4438520.1"/>
    <property type="molecule type" value="Genomic_DNA"/>
</dbReference>